<keyword evidence="3" id="KW-1185">Reference proteome</keyword>
<dbReference type="RefSeq" id="WP_193114144.1">
    <property type="nucleotide sequence ID" value="NZ_CP041165.1"/>
</dbReference>
<dbReference type="Proteomes" id="UP000593910">
    <property type="component" value="Chromosome"/>
</dbReference>
<name>A0A7M1AWG5_9BACT</name>
<dbReference type="KEGG" id="smax:FJR03_02780"/>
<evidence type="ECO:0000259" key="1">
    <source>
        <dbReference type="Pfam" id="PF02579"/>
    </source>
</evidence>
<dbReference type="Gene3D" id="3.30.420.130">
    <property type="entry name" value="Dinitrogenase iron-molybdenum cofactor biosynthesis domain"/>
    <property type="match status" value="1"/>
</dbReference>
<dbReference type="Pfam" id="PF02579">
    <property type="entry name" value="Nitro_FeMo-Co"/>
    <property type="match status" value="1"/>
</dbReference>
<gene>
    <name evidence="2" type="ORF">FJR03_02780</name>
</gene>
<dbReference type="InterPro" id="IPR036105">
    <property type="entry name" value="DiNase_FeMo-co_biosyn_sf"/>
</dbReference>
<evidence type="ECO:0000313" key="3">
    <source>
        <dbReference type="Proteomes" id="UP000593910"/>
    </source>
</evidence>
<feature type="domain" description="Dinitrogenase iron-molybdenum cofactor biosynthesis" evidence="1">
    <location>
        <begin position="13"/>
        <end position="98"/>
    </location>
</feature>
<dbReference type="SUPFAM" id="SSF53146">
    <property type="entry name" value="Nitrogenase accessory factor-like"/>
    <property type="match status" value="1"/>
</dbReference>
<sequence>MLAIPLDNEFNTNISELYGQAPYFGLLNLNDGELTVIKNEVNGQGPKSAGFLAAYGVKATVFYHMGEGVYNSFVDRGMDVYTTEHTKMSLNEIYEKFLKKQLNKLDRFNYREKLDPGNGGACQCGCEG</sequence>
<organism evidence="2 3">
    <name type="scientific">Sulfurimonas marina</name>
    <dbReference type="NCBI Taxonomy" id="2590551"/>
    <lineage>
        <taxon>Bacteria</taxon>
        <taxon>Pseudomonadati</taxon>
        <taxon>Campylobacterota</taxon>
        <taxon>Epsilonproteobacteria</taxon>
        <taxon>Campylobacterales</taxon>
        <taxon>Sulfurimonadaceae</taxon>
        <taxon>Sulfurimonas</taxon>
    </lineage>
</organism>
<dbReference type="AlphaFoldDB" id="A0A7M1AWG5"/>
<accession>A0A7M1AWG5</accession>
<dbReference type="EMBL" id="CP041165">
    <property type="protein sequence ID" value="QOP40722.1"/>
    <property type="molecule type" value="Genomic_DNA"/>
</dbReference>
<reference evidence="2 3" key="1">
    <citation type="submission" date="2019-06" db="EMBL/GenBank/DDBJ databases">
        <title>Sulfurimonas gotlandica sp. nov., a chemoautotrophic and psychrotolerant epsilonproteobacterium isolated from a pelagic redoxcline, and an emended description of the genus Sulfurimonas.</title>
        <authorList>
            <person name="Wang S."/>
            <person name="Jiang L."/>
            <person name="Shao Z."/>
        </authorList>
    </citation>
    <scope>NUCLEOTIDE SEQUENCE [LARGE SCALE GENOMIC DNA]</scope>
    <source>
        <strain evidence="2 3">B2</strain>
    </source>
</reference>
<evidence type="ECO:0000313" key="2">
    <source>
        <dbReference type="EMBL" id="QOP40722.1"/>
    </source>
</evidence>
<dbReference type="InterPro" id="IPR003731">
    <property type="entry name" value="Di-Nase_FeMo-co_biosynth"/>
</dbReference>
<proteinExistence type="predicted"/>
<protein>
    <submittedName>
        <fullName evidence="2">Dinitrogenase iron-molybdenum cofactor biosynthesis protein</fullName>
    </submittedName>
</protein>